<reference evidence="2" key="1">
    <citation type="submission" date="2018-06" db="EMBL/GenBank/DDBJ databases">
        <authorList>
            <person name="Zhirakovskaya E."/>
        </authorList>
    </citation>
    <scope>NUCLEOTIDE SEQUENCE</scope>
</reference>
<sequence>MEQNGKKTGVFTETRKHWPVMTFYERFEQLVAIILSFAIAVVVVVALWELLTRIGGLLIAGTLDPLDHRGENGATHCHARPGAQVYYY</sequence>
<evidence type="ECO:0000313" key="2">
    <source>
        <dbReference type="EMBL" id="VAX04281.1"/>
    </source>
</evidence>
<dbReference type="EMBL" id="UOFU01000373">
    <property type="protein sequence ID" value="VAX04281.1"/>
    <property type="molecule type" value="Genomic_DNA"/>
</dbReference>
<keyword evidence="1" id="KW-0812">Transmembrane</keyword>
<keyword evidence="1" id="KW-0472">Membrane</keyword>
<proteinExistence type="predicted"/>
<name>A0A3B1ARB0_9ZZZZ</name>
<dbReference type="AlphaFoldDB" id="A0A3B1ARB0"/>
<gene>
    <name evidence="2" type="ORF">MNBD_GAMMA20-2107</name>
</gene>
<organism evidence="2">
    <name type="scientific">hydrothermal vent metagenome</name>
    <dbReference type="NCBI Taxonomy" id="652676"/>
    <lineage>
        <taxon>unclassified sequences</taxon>
        <taxon>metagenomes</taxon>
        <taxon>ecological metagenomes</taxon>
    </lineage>
</organism>
<feature type="transmembrane region" description="Helical" evidence="1">
    <location>
        <begin position="30"/>
        <end position="51"/>
    </location>
</feature>
<protein>
    <submittedName>
        <fullName evidence="2">Uncharacterized protein</fullName>
    </submittedName>
</protein>
<accession>A0A3B1ARB0</accession>
<keyword evidence="1" id="KW-1133">Transmembrane helix</keyword>
<evidence type="ECO:0000256" key="1">
    <source>
        <dbReference type="SAM" id="Phobius"/>
    </source>
</evidence>